<keyword evidence="1" id="KW-0812">Transmembrane</keyword>
<dbReference type="InterPro" id="IPR015337">
    <property type="entry name" value="BCMA_Tall-1-bd"/>
</dbReference>
<dbReference type="KEGG" id="pki:111848630"/>
<dbReference type="GeneTree" id="ENSGT00940000175733"/>
<reference evidence="3" key="1">
    <citation type="submission" date="2025-08" db="UniProtKB">
        <authorList>
            <consortium name="Ensembl"/>
        </authorList>
    </citation>
    <scope>IDENTIFICATION</scope>
</reference>
<evidence type="ECO:0000313" key="4">
    <source>
        <dbReference type="Proteomes" id="UP000261540"/>
    </source>
</evidence>
<dbReference type="GeneID" id="111848630"/>
<dbReference type="PANTHER" id="PTHR20437:SF3">
    <property type="entry name" value="BCMA TALL-1 BINDING DOMAIN-CONTAINING PROTEIN"/>
    <property type="match status" value="1"/>
</dbReference>
<name>A0A3B3QKE9_9TELE</name>
<evidence type="ECO:0000259" key="2">
    <source>
        <dbReference type="Pfam" id="PF09257"/>
    </source>
</evidence>
<dbReference type="AlphaFoldDB" id="A0A3B3QKE9"/>
<proteinExistence type="predicted"/>
<organism evidence="3 4">
    <name type="scientific">Paramormyrops kingsleyae</name>
    <dbReference type="NCBI Taxonomy" id="1676925"/>
    <lineage>
        <taxon>Eukaryota</taxon>
        <taxon>Metazoa</taxon>
        <taxon>Chordata</taxon>
        <taxon>Craniata</taxon>
        <taxon>Vertebrata</taxon>
        <taxon>Euteleostomi</taxon>
        <taxon>Actinopterygii</taxon>
        <taxon>Neopterygii</taxon>
        <taxon>Teleostei</taxon>
        <taxon>Osteoglossocephala</taxon>
        <taxon>Osteoglossomorpha</taxon>
        <taxon>Osteoglossiformes</taxon>
        <taxon>Mormyridae</taxon>
        <taxon>Paramormyrops</taxon>
    </lineage>
</organism>
<accession>A0A3B3QKE9</accession>
<dbReference type="InterPro" id="IPR043521">
    <property type="entry name" value="TNFR_13C/17"/>
</dbReference>
<feature type="domain" description="BCMA TALL-1 binding" evidence="2">
    <location>
        <begin position="6"/>
        <end position="40"/>
    </location>
</feature>
<feature type="transmembrane region" description="Helical" evidence="1">
    <location>
        <begin position="52"/>
        <end position="75"/>
    </location>
</feature>
<protein>
    <submittedName>
        <fullName evidence="3">TNF receptor superfamily member 17</fullName>
    </submittedName>
</protein>
<sequence length="185" mass="20823">MAKSRCAKDSYYDGLLEKCKPCYLRCSSSPPISCTEYCTKPSDSPVLENNNVWVIVVVFLLLNAFTTMILIVQVLRKKKCRQVSLKTGFNQDQVEDFRSREVSDAEKQIEIINDGCVTNGNPVLKEKKNDSHYNSSLPLPSTEEGTTILVTTKTTQAHSIEEKALQLGPSAWKLDSHFKRDVDCK</sequence>
<reference evidence="3" key="2">
    <citation type="submission" date="2025-09" db="UniProtKB">
        <authorList>
            <consortium name="Ensembl"/>
        </authorList>
    </citation>
    <scope>IDENTIFICATION</scope>
</reference>
<evidence type="ECO:0000313" key="3">
    <source>
        <dbReference type="Ensembl" id="ENSPKIP00000006593.1"/>
    </source>
</evidence>
<dbReference type="SUPFAM" id="SSF57586">
    <property type="entry name" value="TNF receptor-like"/>
    <property type="match status" value="1"/>
</dbReference>
<keyword evidence="1" id="KW-0472">Membrane</keyword>
<dbReference type="PANTHER" id="PTHR20437">
    <property type="entry name" value="TUMOR NECROSIS FACTOR RECEPTOR SUBFAMILY MEMBER 13/17"/>
    <property type="match status" value="1"/>
</dbReference>
<keyword evidence="1" id="KW-1133">Transmembrane helix</keyword>
<dbReference type="STRING" id="1676925.ENSPKIP00000006593"/>
<dbReference type="Gene3D" id="4.10.1290.10">
    <property type="entry name" value="Tumor necrosis factor receptor superfamily"/>
    <property type="match status" value="1"/>
</dbReference>
<dbReference type="Ensembl" id="ENSPKIT00000030621.1">
    <property type="protein sequence ID" value="ENSPKIP00000006593.1"/>
    <property type="gene ID" value="ENSPKIG00000022806.1"/>
</dbReference>
<dbReference type="OrthoDB" id="9894478at2759"/>
<keyword evidence="4" id="KW-1185">Reference proteome</keyword>
<dbReference type="RefSeq" id="XP_023676566.1">
    <property type="nucleotide sequence ID" value="XM_023820798.2"/>
</dbReference>
<dbReference type="Pfam" id="PF09257">
    <property type="entry name" value="BCMA-Tall_bind"/>
    <property type="match status" value="1"/>
</dbReference>
<dbReference type="GO" id="GO:0033209">
    <property type="term" value="P:tumor necrosis factor-mediated signaling pathway"/>
    <property type="evidence" value="ECO:0007669"/>
    <property type="project" value="InterPro"/>
</dbReference>
<dbReference type="Proteomes" id="UP000261540">
    <property type="component" value="Unplaced"/>
</dbReference>
<evidence type="ECO:0000256" key="1">
    <source>
        <dbReference type="SAM" id="Phobius"/>
    </source>
</evidence>
<dbReference type="GO" id="GO:0038023">
    <property type="term" value="F:signaling receptor activity"/>
    <property type="evidence" value="ECO:0007669"/>
    <property type="project" value="InterPro"/>
</dbReference>